<dbReference type="AlphaFoldDB" id="A0A158PRC4"/>
<dbReference type="GO" id="GO:0006666">
    <property type="term" value="P:3-keto-sphinganine metabolic process"/>
    <property type="evidence" value="ECO:0007669"/>
    <property type="project" value="InterPro"/>
</dbReference>
<keyword evidence="10" id="KW-0812">Transmembrane</keyword>
<dbReference type="PRINTS" id="PR00081">
    <property type="entry name" value="GDHRDH"/>
</dbReference>
<evidence type="ECO:0000256" key="10">
    <source>
        <dbReference type="SAM" id="Phobius"/>
    </source>
</evidence>
<keyword evidence="7" id="KW-0560">Oxidoreductase</keyword>
<evidence type="ECO:0000256" key="5">
    <source>
        <dbReference type="ARBA" id="ARBA00022857"/>
    </source>
</evidence>
<dbReference type="InterPro" id="IPR002347">
    <property type="entry name" value="SDR_fam"/>
</dbReference>
<gene>
    <name evidence="11" type="ORF">BPAG_LOCUS9883</name>
</gene>
<organism evidence="13">
    <name type="scientific">Brugia pahangi</name>
    <name type="common">Filarial nematode worm</name>
    <dbReference type="NCBI Taxonomy" id="6280"/>
    <lineage>
        <taxon>Eukaryota</taxon>
        <taxon>Metazoa</taxon>
        <taxon>Ecdysozoa</taxon>
        <taxon>Nematoda</taxon>
        <taxon>Chromadorea</taxon>
        <taxon>Rhabditida</taxon>
        <taxon>Spirurina</taxon>
        <taxon>Spiruromorpha</taxon>
        <taxon>Filarioidea</taxon>
        <taxon>Onchocercidae</taxon>
        <taxon>Brugia</taxon>
    </lineage>
</organism>
<dbReference type="WBParaSite" id="BPAG_0000992101-mRNA-1">
    <property type="protein sequence ID" value="BPAG_0000992101-mRNA-1"/>
    <property type="gene ID" value="BPAG_0000992101"/>
</dbReference>
<dbReference type="GO" id="GO:0005789">
    <property type="term" value="C:endoplasmic reticulum membrane"/>
    <property type="evidence" value="ECO:0007669"/>
    <property type="project" value="TreeGrafter"/>
</dbReference>
<evidence type="ECO:0000256" key="1">
    <source>
        <dbReference type="ARBA" id="ARBA00004240"/>
    </source>
</evidence>
<dbReference type="PRINTS" id="PR00080">
    <property type="entry name" value="SDRFAMILY"/>
</dbReference>
<comment type="pathway">
    <text evidence="2">Lipid metabolism; sphingolipid metabolism.</text>
</comment>
<dbReference type="InterPro" id="IPR045022">
    <property type="entry name" value="KDSR-like"/>
</dbReference>
<dbReference type="EMBL" id="UZAD01013168">
    <property type="protein sequence ID" value="VDN91069.1"/>
    <property type="molecule type" value="Genomic_DNA"/>
</dbReference>
<evidence type="ECO:0000313" key="13">
    <source>
        <dbReference type="WBParaSite" id="BPAG_0000992101-mRNA-1"/>
    </source>
</evidence>
<feature type="transmembrane region" description="Helical" evidence="10">
    <location>
        <begin position="294"/>
        <end position="316"/>
    </location>
</feature>
<dbReference type="Gene3D" id="3.40.50.720">
    <property type="entry name" value="NAD(P)-binding Rossmann-like Domain"/>
    <property type="match status" value="1"/>
</dbReference>
<dbReference type="Proteomes" id="UP000278627">
    <property type="component" value="Unassembled WGS sequence"/>
</dbReference>
<keyword evidence="6" id="KW-0746">Sphingolipid metabolism</keyword>
<dbReference type="STRING" id="6280.A0A158PRC4"/>
<sequence>MTITRFKGKEMHTDDESEIEYTVVKRVASVTIESDSQVEAEVQQRSGRIRRKKRIVKRKNVNDKMDVDIIASQFSIINRGMDWDGLCSASELSSSETCSSDGREADDEQSDWVGRINEDQNFPLPQISTKQQRFIKTRTASAALQRKLERFIRDDSQRELVVKNWTGYQQVSRVLQFFGLEVLKRGRGMDFQRKLSQSCCEEYYMPEETNLTGQRRLTFKVEFGIPVRGAFTGQDFEVLVNEAVRLVLGQSAPNYSLGPFNETERKGSVVVQASDVNLIWAALSVYGRFFGKPIALHFNSVGLLVLCTTWLYIYLLGFTSDRSSRRVNNVAVLKIHGKHAFITGGSKGIGKAIAVALIRRGCSISLVARNVEQLEFVCNELNTLAKTERNGAVAKYYSVDVTSSYTVLKRVVEEAENELGDINILVNNAGYALQGAFDSVDVSVYEEQMYLNFLSAVYITRAVVSKMKKSRDGQIIFVNSAAGQCPIWGYTAYGATKFAMRGFAEALYMELLPYSVQVSVIYPPNTNTEGYQREILTMPKELKEISGTAGLFEPETVAECLIYNLSRGNYHTCIGLEGWALGVLSAGAAPEKSFLQAAAQVLLGGLLRGIMLIYIGHFNWIVEKYRLKQ</sequence>
<protein>
    <recommendedName>
        <fullName evidence="9">3-dehydrosphinganine reductase</fullName>
        <ecNumber evidence="9">1.1.1.102</ecNumber>
    </recommendedName>
</protein>
<evidence type="ECO:0000256" key="6">
    <source>
        <dbReference type="ARBA" id="ARBA00022919"/>
    </source>
</evidence>
<evidence type="ECO:0000256" key="4">
    <source>
        <dbReference type="ARBA" id="ARBA00022824"/>
    </source>
</evidence>
<keyword evidence="12" id="KW-1185">Reference proteome</keyword>
<accession>A0A158PRC4</accession>
<evidence type="ECO:0000256" key="7">
    <source>
        <dbReference type="ARBA" id="ARBA00023002"/>
    </source>
</evidence>
<name>A0A158PRC4_BRUPA</name>
<dbReference type="SUPFAM" id="SSF51735">
    <property type="entry name" value="NAD(P)-binding Rossmann-fold domains"/>
    <property type="match status" value="1"/>
</dbReference>
<keyword evidence="8" id="KW-0443">Lipid metabolism</keyword>
<dbReference type="GO" id="GO:0030148">
    <property type="term" value="P:sphingolipid biosynthetic process"/>
    <property type="evidence" value="ECO:0007669"/>
    <property type="project" value="InterPro"/>
</dbReference>
<dbReference type="FunFam" id="3.40.50.720:FF:000468">
    <property type="entry name" value="Short-chain dehydrogenase, putative"/>
    <property type="match status" value="1"/>
</dbReference>
<dbReference type="CDD" id="cd08939">
    <property type="entry name" value="KDSR-like_SDR_c"/>
    <property type="match status" value="1"/>
</dbReference>
<keyword evidence="10" id="KW-1133">Transmembrane helix</keyword>
<evidence type="ECO:0000313" key="11">
    <source>
        <dbReference type="EMBL" id="VDN91069.1"/>
    </source>
</evidence>
<dbReference type="PANTHER" id="PTHR43550:SF3">
    <property type="entry name" value="3-KETODIHYDROSPHINGOSINE REDUCTASE"/>
    <property type="match status" value="1"/>
</dbReference>
<evidence type="ECO:0000256" key="2">
    <source>
        <dbReference type="ARBA" id="ARBA00004760"/>
    </source>
</evidence>
<keyword evidence="4" id="KW-0256">Endoplasmic reticulum</keyword>
<comment type="subcellular location">
    <subcellularLocation>
        <location evidence="1">Endoplasmic reticulum</location>
    </subcellularLocation>
</comment>
<proteinExistence type="predicted"/>
<dbReference type="InterPro" id="IPR036291">
    <property type="entry name" value="NAD(P)-bd_dom_sf"/>
</dbReference>
<keyword evidence="10" id="KW-0472">Membrane</keyword>
<dbReference type="PANTHER" id="PTHR43550">
    <property type="entry name" value="3-KETODIHYDROSPHINGOSINE REDUCTASE"/>
    <property type="match status" value="1"/>
</dbReference>
<reference evidence="11 12" key="2">
    <citation type="submission" date="2018-11" db="EMBL/GenBank/DDBJ databases">
        <authorList>
            <consortium name="Pathogen Informatics"/>
        </authorList>
    </citation>
    <scope>NUCLEOTIDE SEQUENCE [LARGE SCALE GENOMIC DNA]</scope>
</reference>
<dbReference type="EC" id="1.1.1.102" evidence="9"/>
<dbReference type="Pfam" id="PF00106">
    <property type="entry name" value="adh_short"/>
    <property type="match status" value="1"/>
</dbReference>
<evidence type="ECO:0000256" key="9">
    <source>
        <dbReference type="ARBA" id="ARBA00026112"/>
    </source>
</evidence>
<comment type="pathway">
    <text evidence="3">Sphingolipid metabolism.</text>
</comment>
<evidence type="ECO:0000313" key="12">
    <source>
        <dbReference type="Proteomes" id="UP000278627"/>
    </source>
</evidence>
<keyword evidence="5" id="KW-0521">NADP</keyword>
<reference evidence="13" key="1">
    <citation type="submission" date="2016-04" db="UniProtKB">
        <authorList>
            <consortium name="WormBaseParasite"/>
        </authorList>
    </citation>
    <scope>IDENTIFICATION</scope>
</reference>
<dbReference type="GO" id="GO:0047560">
    <property type="term" value="F:3-dehydrosphinganine reductase activity"/>
    <property type="evidence" value="ECO:0007669"/>
    <property type="project" value="UniProtKB-EC"/>
</dbReference>
<feature type="transmembrane region" description="Helical" evidence="10">
    <location>
        <begin position="601"/>
        <end position="622"/>
    </location>
</feature>
<evidence type="ECO:0000256" key="3">
    <source>
        <dbReference type="ARBA" id="ARBA00004991"/>
    </source>
</evidence>
<evidence type="ECO:0000256" key="8">
    <source>
        <dbReference type="ARBA" id="ARBA00023098"/>
    </source>
</evidence>